<evidence type="ECO:0000256" key="12">
    <source>
        <dbReference type="ARBA" id="ARBA00082324"/>
    </source>
</evidence>
<comment type="function">
    <text evidence="6">Nucleotidyltransferase that catalyzes the addition and repair of the essential 3'-terminal CCA sequence in tRNAs, which is necessary for the attachment of amino acids to the 3' terminus of tRNA molecules, using CTP and ATP as substrates. tRNA 3'-terminal CCA addition is required both for tRNA processing and repair. Also involved in tRNA surveillance by mediating tandem CCA addition to generate a CCACCA at the 3' terminus of unstable tRNAs. While stable tRNAs receive only 3'-terminal CCA, unstable tRNAs are marked with CCACCA and rapidly degraded. The structural flexibility of RNA controls the choice between CCA versus CCACCA addition: following the first CCA addition cycle, nucleotide-binding to the active site triggers a clockwise screw motion, producing torque on the RNA. This ejects stable RNAs, whereas unstable RNAs are refolded while bound to the enzyme and subjected to a second CCA catalytic cycle.</text>
</comment>
<evidence type="ECO:0000256" key="4">
    <source>
        <dbReference type="ARBA" id="ARBA00022884"/>
    </source>
</evidence>
<protein>
    <recommendedName>
        <fullName evidence="8">CCA tRNA nucleotidyltransferase, mitochondrial</fullName>
        <ecNumber evidence="7">2.7.7.72</ecNumber>
    </recommendedName>
    <alternativeName>
        <fullName evidence="10">CCA-adding enzyme</fullName>
    </alternativeName>
    <alternativeName>
        <fullName evidence="9">tRNA CCA-pyrophosphorylase</fullName>
    </alternativeName>
    <alternativeName>
        <fullName evidence="11">tRNA adenylyltransferase</fullName>
    </alternativeName>
    <alternativeName>
        <fullName evidence="12">tRNA nucleotidyltransferase</fullName>
    </alternativeName>
</protein>
<evidence type="ECO:0000256" key="7">
    <source>
        <dbReference type="ARBA" id="ARBA00066885"/>
    </source>
</evidence>
<accession>A0A9P8PYM3</accession>
<dbReference type="AlphaFoldDB" id="A0A9P8PYM3"/>
<gene>
    <name evidence="16" type="ORF">WICMUC_000175</name>
</gene>
<dbReference type="Proteomes" id="UP000769528">
    <property type="component" value="Unassembled WGS sequence"/>
</dbReference>
<dbReference type="PANTHER" id="PTHR13734">
    <property type="entry name" value="TRNA-NUCLEOTIDYLTRANSFERASE"/>
    <property type="match status" value="1"/>
</dbReference>
<dbReference type="FunFam" id="3.30.460.10:FF:000019">
    <property type="entry name" value="tRNA nucleotidyltransferase cca2"/>
    <property type="match status" value="1"/>
</dbReference>
<keyword evidence="17" id="KW-1185">Reference proteome</keyword>
<dbReference type="SUPFAM" id="SSF81891">
    <property type="entry name" value="Poly A polymerase C-terminal region-like"/>
    <property type="match status" value="1"/>
</dbReference>
<evidence type="ECO:0000259" key="15">
    <source>
        <dbReference type="Pfam" id="PF12627"/>
    </source>
</evidence>
<keyword evidence="4 13" id="KW-0694">RNA-binding</keyword>
<evidence type="ECO:0000313" key="17">
    <source>
        <dbReference type="Proteomes" id="UP000769528"/>
    </source>
</evidence>
<comment type="catalytic activity">
    <reaction evidence="5">
        <text>a tRNA precursor + 2 CTP + ATP = a tRNA with a 3' CCA end + 3 diphosphate</text>
        <dbReference type="Rhea" id="RHEA:14433"/>
        <dbReference type="Rhea" id="RHEA-COMP:10465"/>
        <dbReference type="Rhea" id="RHEA-COMP:10468"/>
        <dbReference type="ChEBI" id="CHEBI:30616"/>
        <dbReference type="ChEBI" id="CHEBI:33019"/>
        <dbReference type="ChEBI" id="CHEBI:37563"/>
        <dbReference type="ChEBI" id="CHEBI:74896"/>
        <dbReference type="ChEBI" id="CHEBI:83071"/>
        <dbReference type="EC" id="2.7.7.72"/>
    </reaction>
</comment>
<dbReference type="PANTHER" id="PTHR13734:SF5">
    <property type="entry name" value="CCA TRNA NUCLEOTIDYLTRANSFERASE, MITOCHONDRIAL"/>
    <property type="match status" value="1"/>
</dbReference>
<keyword evidence="3" id="KW-0547">Nucleotide-binding</keyword>
<organism evidence="16 17">
    <name type="scientific">Wickerhamomyces mucosus</name>
    <dbReference type="NCBI Taxonomy" id="1378264"/>
    <lineage>
        <taxon>Eukaryota</taxon>
        <taxon>Fungi</taxon>
        <taxon>Dikarya</taxon>
        <taxon>Ascomycota</taxon>
        <taxon>Saccharomycotina</taxon>
        <taxon>Saccharomycetes</taxon>
        <taxon>Phaffomycetales</taxon>
        <taxon>Wickerhamomycetaceae</taxon>
        <taxon>Wickerhamomyces</taxon>
    </lineage>
</organism>
<feature type="domain" description="tRNA nucleotidyltransferase/poly(A) polymerase RNA and SrmB- binding" evidence="15">
    <location>
        <begin position="215"/>
        <end position="274"/>
    </location>
</feature>
<dbReference type="Gene3D" id="1.10.3090.10">
    <property type="entry name" value="cca-adding enzyme, domain 2"/>
    <property type="match status" value="1"/>
</dbReference>
<evidence type="ECO:0000256" key="1">
    <source>
        <dbReference type="ARBA" id="ARBA00007265"/>
    </source>
</evidence>
<proteinExistence type="inferred from homology"/>
<dbReference type="GO" id="GO:0004810">
    <property type="term" value="F:CCA tRNA nucleotidyltransferase activity"/>
    <property type="evidence" value="ECO:0007669"/>
    <property type="project" value="UniProtKB-EC"/>
</dbReference>
<evidence type="ECO:0000256" key="8">
    <source>
        <dbReference type="ARBA" id="ARBA00072969"/>
    </source>
</evidence>
<evidence type="ECO:0000256" key="5">
    <source>
        <dbReference type="ARBA" id="ARBA00050431"/>
    </source>
</evidence>
<evidence type="ECO:0000256" key="11">
    <source>
        <dbReference type="ARBA" id="ARBA00080500"/>
    </source>
</evidence>
<dbReference type="InterPro" id="IPR032828">
    <property type="entry name" value="PolyA_RNA-bd"/>
</dbReference>
<name>A0A9P8PYM3_9ASCO</name>
<dbReference type="InterPro" id="IPR002646">
    <property type="entry name" value="PolA_pol_head_dom"/>
</dbReference>
<dbReference type="InterPro" id="IPR043519">
    <property type="entry name" value="NT_sf"/>
</dbReference>
<sequence length="522" mass="60055">MSNHNSFDPLNPVIILTETESKVAKLLTDYAETINGKDPNQESLELRITGGWVRDKLLGNQSNDIDIAINTLTGEEFAEGLAEFIEKSSEVYGITSSGIHKIEKNPEKSKHLETASTKLYGLDIDFVNLRNEEYTEESRVPVVKFGTPEEDALRRDATLNALFYNLSKNKVEDLTKTGLEDLKAGILKTPLQPLKTFLDDPLRVLRLIRFASRFNFTIEENTLNAMKDERIKEALTHKISRERIGVEIEKTLIGPNAIYGLDLIDRIGFFSSVFNFGALQKDVFKFNTEEDKAQATSIFKSLDTNFSSNLVKFQSLELEKSKLNEYVESIDGNKFNKKLFWLTFILSPWESQKYKFNAKKDSFAVELIIKEGLKYSKLDSDSVSKIITKKNDYQGMVNKIWNGNVLRSEVGLLLRNYDSQIFPNSLIFNLLDEHINSTKDDTASIISKYEHFIKYIIEKDLVHVTQLKHLLNGKLICKRFNRKPGPWMSKLLDKILIWQLDNPKLDEEKCWKYLETIIEEFD</sequence>
<keyword evidence="2 13" id="KW-0808">Transferase</keyword>
<dbReference type="GO" id="GO:0001680">
    <property type="term" value="P:tRNA 3'-terminal CCA addition"/>
    <property type="evidence" value="ECO:0007669"/>
    <property type="project" value="UniProtKB-ARBA"/>
</dbReference>
<dbReference type="SUPFAM" id="SSF81301">
    <property type="entry name" value="Nucleotidyltransferase"/>
    <property type="match status" value="1"/>
</dbReference>
<evidence type="ECO:0000256" key="10">
    <source>
        <dbReference type="ARBA" id="ARBA00077436"/>
    </source>
</evidence>
<evidence type="ECO:0000256" key="3">
    <source>
        <dbReference type="ARBA" id="ARBA00022741"/>
    </source>
</evidence>
<dbReference type="EC" id="2.7.7.72" evidence="7"/>
<dbReference type="Pfam" id="PF12627">
    <property type="entry name" value="PolyA_pol_RNAbd"/>
    <property type="match status" value="1"/>
</dbReference>
<dbReference type="EMBL" id="JAEUBF010000041">
    <property type="protein sequence ID" value="KAH3680741.1"/>
    <property type="molecule type" value="Genomic_DNA"/>
</dbReference>
<dbReference type="GO" id="GO:0003723">
    <property type="term" value="F:RNA binding"/>
    <property type="evidence" value="ECO:0007669"/>
    <property type="project" value="UniProtKB-KW"/>
</dbReference>
<dbReference type="OrthoDB" id="445712at2759"/>
<evidence type="ECO:0000313" key="16">
    <source>
        <dbReference type="EMBL" id="KAH3680741.1"/>
    </source>
</evidence>
<evidence type="ECO:0000256" key="6">
    <source>
        <dbReference type="ARBA" id="ARBA00056517"/>
    </source>
</evidence>
<dbReference type="Pfam" id="PF01743">
    <property type="entry name" value="PolyA_pol"/>
    <property type="match status" value="1"/>
</dbReference>
<dbReference type="CDD" id="cd05398">
    <property type="entry name" value="NT_ClassII-CCAase"/>
    <property type="match status" value="1"/>
</dbReference>
<comment type="similarity">
    <text evidence="1 13">Belongs to the tRNA nucleotidyltransferase/poly(A) polymerase family.</text>
</comment>
<comment type="caution">
    <text evidence="16">The sequence shown here is derived from an EMBL/GenBank/DDBJ whole genome shotgun (WGS) entry which is preliminary data.</text>
</comment>
<dbReference type="GO" id="GO:0052929">
    <property type="term" value="F:ATP:3'-cytidine-cytidine-tRNA adenylyltransferase activity"/>
    <property type="evidence" value="ECO:0007669"/>
    <property type="project" value="TreeGrafter"/>
</dbReference>
<reference evidence="16" key="2">
    <citation type="submission" date="2021-01" db="EMBL/GenBank/DDBJ databases">
        <authorList>
            <person name="Schikora-Tamarit M.A."/>
        </authorList>
    </citation>
    <scope>NUCLEOTIDE SEQUENCE</scope>
    <source>
        <strain evidence="16">CBS6341</strain>
    </source>
</reference>
<feature type="domain" description="Poly A polymerase head" evidence="14">
    <location>
        <begin position="46"/>
        <end position="187"/>
    </location>
</feature>
<evidence type="ECO:0000256" key="2">
    <source>
        <dbReference type="ARBA" id="ARBA00022679"/>
    </source>
</evidence>
<dbReference type="GO" id="GO:0005759">
    <property type="term" value="C:mitochondrial matrix"/>
    <property type="evidence" value="ECO:0007669"/>
    <property type="project" value="UniProtKB-ARBA"/>
</dbReference>
<evidence type="ECO:0000259" key="14">
    <source>
        <dbReference type="Pfam" id="PF01743"/>
    </source>
</evidence>
<evidence type="ECO:0000256" key="13">
    <source>
        <dbReference type="RuleBase" id="RU003953"/>
    </source>
</evidence>
<reference evidence="16" key="1">
    <citation type="journal article" date="2021" name="Open Biol.">
        <title>Shared evolutionary footprints suggest mitochondrial oxidative damage underlies multiple complex I losses in fungi.</title>
        <authorList>
            <person name="Schikora-Tamarit M.A."/>
            <person name="Marcet-Houben M."/>
            <person name="Nosek J."/>
            <person name="Gabaldon T."/>
        </authorList>
    </citation>
    <scope>NUCLEOTIDE SEQUENCE</scope>
    <source>
        <strain evidence="16">CBS6341</strain>
    </source>
</reference>
<evidence type="ECO:0000256" key="9">
    <source>
        <dbReference type="ARBA" id="ARBA00076038"/>
    </source>
</evidence>
<dbReference type="Gene3D" id="3.30.460.10">
    <property type="entry name" value="Beta Polymerase, domain 2"/>
    <property type="match status" value="1"/>
</dbReference>
<dbReference type="GO" id="GO:0052927">
    <property type="term" value="F:CC tRNA cytidylyltransferase activity"/>
    <property type="evidence" value="ECO:0007669"/>
    <property type="project" value="TreeGrafter"/>
</dbReference>
<dbReference type="GO" id="GO:0000166">
    <property type="term" value="F:nucleotide binding"/>
    <property type="evidence" value="ECO:0007669"/>
    <property type="project" value="UniProtKB-KW"/>
</dbReference>